<dbReference type="PROSITE" id="PS51257">
    <property type="entry name" value="PROKAR_LIPOPROTEIN"/>
    <property type="match status" value="1"/>
</dbReference>
<dbReference type="SUPFAM" id="SSF49503">
    <property type="entry name" value="Cupredoxins"/>
    <property type="match status" value="1"/>
</dbReference>
<feature type="compositionally biased region" description="Basic and acidic residues" evidence="15">
    <location>
        <begin position="303"/>
        <end position="317"/>
    </location>
</feature>
<dbReference type="GO" id="GO:0016682">
    <property type="term" value="F:oxidoreductase activity, acting on diphenols and related substances as donors, oxygen as acceptor"/>
    <property type="evidence" value="ECO:0007669"/>
    <property type="project" value="InterPro"/>
</dbReference>
<evidence type="ECO:0000256" key="11">
    <source>
        <dbReference type="ARBA" id="ARBA00023136"/>
    </source>
</evidence>
<feature type="region of interest" description="Disordered" evidence="15">
    <location>
        <begin position="289"/>
        <end position="317"/>
    </location>
</feature>
<accession>A0A4Q2RC39</accession>
<dbReference type="SUPFAM" id="SSF81464">
    <property type="entry name" value="Cytochrome c oxidase subunit II-like, transmembrane region"/>
    <property type="match status" value="1"/>
</dbReference>
<dbReference type="InterPro" id="IPR006333">
    <property type="entry name" value="Cyt_o_ubiquinol_oxidase_su2"/>
</dbReference>
<comment type="similarity">
    <text evidence="2 14">Belongs to the cytochrome c oxidase subunit 2 family.</text>
</comment>
<evidence type="ECO:0000256" key="12">
    <source>
        <dbReference type="ARBA" id="ARBA00023139"/>
    </source>
</evidence>
<feature type="transmembrane region" description="Helical" evidence="16">
    <location>
        <begin position="94"/>
        <end position="114"/>
    </location>
</feature>
<dbReference type="GO" id="GO:0005507">
    <property type="term" value="F:copper ion binding"/>
    <property type="evidence" value="ECO:0007669"/>
    <property type="project" value="InterPro"/>
</dbReference>
<dbReference type="InterPro" id="IPR036257">
    <property type="entry name" value="Cyt_c_oxidase_su2_TM_sf"/>
</dbReference>
<reference evidence="19 20" key="1">
    <citation type="submission" date="2018-09" db="EMBL/GenBank/DDBJ databases">
        <authorList>
            <person name="Grouzdev D.S."/>
            <person name="Krutkina M.S."/>
        </authorList>
    </citation>
    <scope>NUCLEOTIDE SEQUENCE [LARGE SCALE GENOMIC DNA]</scope>
    <source>
        <strain evidence="19 20">RmlP001</strain>
    </source>
</reference>
<dbReference type="AlphaFoldDB" id="A0A4Q2RC39"/>
<dbReference type="InterPro" id="IPR011759">
    <property type="entry name" value="Cyt_c_oxidase_su2_TM_dom"/>
</dbReference>
<keyword evidence="10 14" id="KW-0560">Oxidoreductase</keyword>
<proteinExistence type="inferred from homology"/>
<reference evidence="19 20" key="2">
    <citation type="submission" date="2019-02" db="EMBL/GenBank/DDBJ databases">
        <title>'Lichenibacterium ramalinii' gen. nov. sp. nov., 'Lichenibacterium minor' gen. nov. sp. nov.</title>
        <authorList>
            <person name="Pankratov T."/>
        </authorList>
    </citation>
    <scope>NUCLEOTIDE SEQUENCE [LARGE SCALE GENOMIC DNA]</scope>
    <source>
        <strain evidence="19 20">RmlP001</strain>
    </source>
</reference>
<dbReference type="Pfam" id="PF06481">
    <property type="entry name" value="COX_ARM"/>
    <property type="match status" value="1"/>
</dbReference>
<dbReference type="PANTHER" id="PTHR22888:SF18">
    <property type="entry name" value="CYTOCHROME BO(3) UBIQUINOL OXIDASE SUBUNIT 2"/>
    <property type="match status" value="1"/>
</dbReference>
<evidence type="ECO:0000313" key="20">
    <source>
        <dbReference type="Proteomes" id="UP000289411"/>
    </source>
</evidence>
<dbReference type="PROSITE" id="PS50857">
    <property type="entry name" value="COX2_CUA"/>
    <property type="match status" value="1"/>
</dbReference>
<evidence type="ECO:0000256" key="9">
    <source>
        <dbReference type="ARBA" id="ARBA00022989"/>
    </source>
</evidence>
<evidence type="ECO:0000256" key="1">
    <source>
        <dbReference type="ARBA" id="ARBA00004651"/>
    </source>
</evidence>
<evidence type="ECO:0000256" key="2">
    <source>
        <dbReference type="ARBA" id="ARBA00007866"/>
    </source>
</evidence>
<evidence type="ECO:0000256" key="14">
    <source>
        <dbReference type="PIRNR" id="PIRNR000292"/>
    </source>
</evidence>
<keyword evidence="13" id="KW-0449">Lipoprotein</keyword>
<evidence type="ECO:0000256" key="8">
    <source>
        <dbReference type="ARBA" id="ARBA00022982"/>
    </source>
</evidence>
<evidence type="ECO:0000259" key="18">
    <source>
        <dbReference type="PROSITE" id="PS50999"/>
    </source>
</evidence>
<dbReference type="NCBIfam" id="TIGR01433">
    <property type="entry name" value="CyoA"/>
    <property type="match status" value="1"/>
</dbReference>
<keyword evidence="12" id="KW-0564">Palmitate</keyword>
<keyword evidence="6 16" id="KW-0812">Transmembrane</keyword>
<keyword evidence="7" id="KW-0732">Signal</keyword>
<feature type="compositionally biased region" description="Pro residues" evidence="15">
    <location>
        <begin position="290"/>
        <end position="302"/>
    </location>
</feature>
<evidence type="ECO:0000256" key="3">
    <source>
        <dbReference type="ARBA" id="ARBA00022448"/>
    </source>
</evidence>
<evidence type="ECO:0000313" key="19">
    <source>
        <dbReference type="EMBL" id="RYB04607.1"/>
    </source>
</evidence>
<dbReference type="CDD" id="cd04212">
    <property type="entry name" value="CuRO_UO_II"/>
    <property type="match status" value="1"/>
</dbReference>
<evidence type="ECO:0000256" key="10">
    <source>
        <dbReference type="ARBA" id="ARBA00023002"/>
    </source>
</evidence>
<evidence type="ECO:0000256" key="4">
    <source>
        <dbReference type="ARBA" id="ARBA00022475"/>
    </source>
</evidence>
<dbReference type="Pfam" id="PF00116">
    <property type="entry name" value="COX2"/>
    <property type="match status" value="1"/>
</dbReference>
<evidence type="ECO:0000259" key="17">
    <source>
        <dbReference type="PROSITE" id="PS50857"/>
    </source>
</evidence>
<evidence type="ECO:0000256" key="6">
    <source>
        <dbReference type="ARBA" id="ARBA00022692"/>
    </source>
</evidence>
<dbReference type="EMBL" id="QYBC01000009">
    <property type="protein sequence ID" value="RYB04607.1"/>
    <property type="molecule type" value="Genomic_DNA"/>
</dbReference>
<dbReference type="InterPro" id="IPR008972">
    <property type="entry name" value="Cupredoxin"/>
</dbReference>
<keyword evidence="20" id="KW-1185">Reference proteome</keyword>
<keyword evidence="9 16" id="KW-1133">Transmembrane helix</keyword>
<dbReference type="GO" id="GO:0004129">
    <property type="term" value="F:cytochrome-c oxidase activity"/>
    <property type="evidence" value="ECO:0007669"/>
    <property type="project" value="UniProtKB-UniRule"/>
</dbReference>
<feature type="transmembrane region" description="Helical" evidence="16">
    <location>
        <begin position="46"/>
        <end position="73"/>
    </location>
</feature>
<dbReference type="InterPro" id="IPR045187">
    <property type="entry name" value="CcO_II"/>
</dbReference>
<dbReference type="GO" id="GO:0005886">
    <property type="term" value="C:plasma membrane"/>
    <property type="evidence" value="ECO:0007669"/>
    <property type="project" value="UniProtKB-SubCell"/>
</dbReference>
<keyword evidence="4 14" id="KW-1003">Cell membrane</keyword>
<keyword evidence="11 14" id="KW-0472">Membrane</keyword>
<comment type="caution">
    <text evidence="19">The sequence shown here is derived from an EMBL/GenBank/DDBJ whole genome shotgun (WGS) entry which is preliminary data.</text>
</comment>
<dbReference type="InterPro" id="IPR002429">
    <property type="entry name" value="CcO_II-like_C"/>
</dbReference>
<name>A0A4Q2RC39_9HYPH</name>
<evidence type="ECO:0000256" key="5">
    <source>
        <dbReference type="ARBA" id="ARBA00022660"/>
    </source>
</evidence>
<feature type="domain" description="Cytochrome oxidase subunit II copper A binding" evidence="17">
    <location>
        <begin position="133"/>
        <end position="245"/>
    </location>
</feature>
<evidence type="ECO:0000256" key="13">
    <source>
        <dbReference type="ARBA" id="ARBA00023288"/>
    </source>
</evidence>
<feature type="domain" description="Cytochrome oxidase subunit II transmembrane region profile" evidence="18">
    <location>
        <begin position="25"/>
        <end position="122"/>
    </location>
</feature>
<keyword evidence="8 14" id="KW-0249">Electron transport</keyword>
<sequence>MAMSGRDLRMRRGRAVATVSATAAGLGGCSHGILDPAGPVGGAERVILFDALAIMLCIVVPTIVATLACAWWFRAGNDRARRLPDWSFSGRVEVVTWSVPLLTILFLGGIAWVGSHELDPAKPLAPPVATADAKPLDVQVVALDWKWLFIYPDQGVASLNRLVIPAHVPVHFSLTSASVMNTFFVPQLGSMIYVMNGMADQLNLQADREGTFPGLSGHFSGDGFSDMHFDAVAMARSGFDAWVAGAKGAGPRLDAAAYAALSRQSTGLPPMTYGDVAPDLFEHVVLQHIPPGPGPEPASPPKPRAETDAKLDPKAGG</sequence>
<dbReference type="Proteomes" id="UP000289411">
    <property type="component" value="Unassembled WGS sequence"/>
</dbReference>
<dbReference type="PANTHER" id="PTHR22888">
    <property type="entry name" value="CYTOCHROME C OXIDASE, SUBUNIT II"/>
    <property type="match status" value="1"/>
</dbReference>
<dbReference type="PROSITE" id="PS50999">
    <property type="entry name" value="COX2_TM"/>
    <property type="match status" value="1"/>
</dbReference>
<dbReference type="Gene3D" id="2.60.40.420">
    <property type="entry name" value="Cupredoxins - blue copper proteins"/>
    <property type="match status" value="1"/>
</dbReference>
<evidence type="ECO:0000256" key="7">
    <source>
        <dbReference type="ARBA" id="ARBA00022729"/>
    </source>
</evidence>
<dbReference type="InterPro" id="IPR010514">
    <property type="entry name" value="COX_ARM"/>
</dbReference>
<dbReference type="Gene3D" id="1.10.287.90">
    <property type="match status" value="1"/>
</dbReference>
<gene>
    <name evidence="19" type="primary">cyoA</name>
    <name evidence="19" type="ORF">D3272_11660</name>
</gene>
<protein>
    <recommendedName>
        <fullName evidence="14">Ubiquinol oxidase subunit 2</fullName>
    </recommendedName>
</protein>
<comment type="subcellular location">
    <subcellularLocation>
        <location evidence="1">Cell membrane</location>
        <topology evidence="1">Multi-pass membrane protein</topology>
    </subcellularLocation>
</comment>
<dbReference type="PIRSF" id="PIRSF000292">
    <property type="entry name" value="Ubi_od_II"/>
    <property type="match status" value="1"/>
</dbReference>
<dbReference type="InterPro" id="IPR034227">
    <property type="entry name" value="CuRO_UO_II"/>
</dbReference>
<dbReference type="OrthoDB" id="9783445at2"/>
<dbReference type="GO" id="GO:0009486">
    <property type="term" value="F:cytochrome bo3 ubiquinol oxidase activity"/>
    <property type="evidence" value="ECO:0007669"/>
    <property type="project" value="InterPro"/>
</dbReference>
<dbReference type="GO" id="GO:0042773">
    <property type="term" value="P:ATP synthesis coupled electron transport"/>
    <property type="evidence" value="ECO:0007669"/>
    <property type="project" value="TreeGrafter"/>
</dbReference>
<evidence type="ECO:0000256" key="16">
    <source>
        <dbReference type="SAM" id="Phobius"/>
    </source>
</evidence>
<organism evidence="19 20">
    <name type="scientific">Lichenibacterium ramalinae</name>
    <dbReference type="NCBI Taxonomy" id="2316527"/>
    <lineage>
        <taxon>Bacteria</taxon>
        <taxon>Pseudomonadati</taxon>
        <taxon>Pseudomonadota</taxon>
        <taxon>Alphaproteobacteria</taxon>
        <taxon>Hyphomicrobiales</taxon>
        <taxon>Lichenihabitantaceae</taxon>
        <taxon>Lichenibacterium</taxon>
    </lineage>
</organism>
<keyword evidence="5 14" id="KW-0679">Respiratory chain</keyword>
<evidence type="ECO:0000256" key="15">
    <source>
        <dbReference type="SAM" id="MobiDB-lite"/>
    </source>
</evidence>
<keyword evidence="3 14" id="KW-0813">Transport</keyword>